<keyword evidence="4 10" id="KW-0521">NADP</keyword>
<feature type="binding site" evidence="10">
    <location>
        <position position="259"/>
    </location>
    <ligand>
        <name>sn-glycerol 3-phosphate</name>
        <dbReference type="ChEBI" id="CHEBI:57597"/>
    </ligand>
</feature>
<evidence type="ECO:0000313" key="20">
    <source>
        <dbReference type="Proteomes" id="UP000241808"/>
    </source>
</evidence>
<dbReference type="InterPro" id="IPR006109">
    <property type="entry name" value="G3P_DH_NAD-dep_C"/>
</dbReference>
<dbReference type="GO" id="GO:0006650">
    <property type="term" value="P:glycerophospholipid metabolic process"/>
    <property type="evidence" value="ECO:0007669"/>
    <property type="project" value="UniProtKB-UniRule"/>
</dbReference>
<feature type="binding site" evidence="13">
    <location>
        <position position="145"/>
    </location>
    <ligand>
        <name>NAD(+)</name>
        <dbReference type="ChEBI" id="CHEBI:57540"/>
    </ligand>
</feature>
<protein>
    <recommendedName>
        <fullName evidence="10">Glycerol-3-phosphate dehydrogenase [NAD(P)+]</fullName>
        <ecNumber evidence="10">1.1.1.94</ecNumber>
    </recommendedName>
    <alternativeName>
        <fullName evidence="10">NAD(P)(+)-dependent glycerol-3-phosphate dehydrogenase</fullName>
    </alternativeName>
    <alternativeName>
        <fullName evidence="10">NAD(P)H-dependent dihydroxyacetone-phosphate reductase</fullName>
    </alternativeName>
</protein>
<evidence type="ECO:0000256" key="11">
    <source>
        <dbReference type="PIRSR" id="PIRSR000114-1"/>
    </source>
</evidence>
<dbReference type="EC" id="1.1.1.94" evidence="10"/>
<dbReference type="AlphaFoldDB" id="A0A2T4ZF02"/>
<dbReference type="HAMAP" id="MF_00394">
    <property type="entry name" value="NAD_Glyc3P_dehydrog"/>
    <property type="match status" value="1"/>
</dbReference>
<keyword evidence="2 10" id="KW-0444">Lipid biosynthesis</keyword>
<feature type="domain" description="Glycerol-3-phosphate dehydrogenase NAD-dependent C-terminal" evidence="18">
    <location>
        <begin position="185"/>
        <end position="324"/>
    </location>
</feature>
<dbReference type="PROSITE" id="PS00957">
    <property type="entry name" value="NAD_G3PDH"/>
    <property type="match status" value="1"/>
</dbReference>
<feature type="binding site" evidence="10">
    <location>
        <position position="20"/>
    </location>
    <ligand>
        <name>NADPH</name>
        <dbReference type="ChEBI" id="CHEBI:57783"/>
    </ligand>
</feature>
<feature type="binding site" evidence="10">
    <location>
        <position position="249"/>
    </location>
    <ligand>
        <name>sn-glycerol 3-phosphate</name>
        <dbReference type="ChEBI" id="CHEBI:57597"/>
    </ligand>
</feature>
<dbReference type="FunFam" id="3.40.50.720:FF:000019">
    <property type="entry name" value="Glycerol-3-phosphate dehydrogenase [NAD(P)+]"/>
    <property type="match status" value="1"/>
</dbReference>
<dbReference type="InterPro" id="IPR036291">
    <property type="entry name" value="NAD(P)-bd_dom_sf"/>
</dbReference>
<comment type="catalytic activity">
    <reaction evidence="10">
        <text>sn-glycerol 3-phosphate + NAD(+) = dihydroxyacetone phosphate + NADH + H(+)</text>
        <dbReference type="Rhea" id="RHEA:11092"/>
        <dbReference type="ChEBI" id="CHEBI:15378"/>
        <dbReference type="ChEBI" id="CHEBI:57540"/>
        <dbReference type="ChEBI" id="CHEBI:57597"/>
        <dbReference type="ChEBI" id="CHEBI:57642"/>
        <dbReference type="ChEBI" id="CHEBI:57945"/>
        <dbReference type="EC" id="1.1.1.94"/>
    </reaction>
</comment>
<dbReference type="GO" id="GO:0005975">
    <property type="term" value="P:carbohydrate metabolic process"/>
    <property type="evidence" value="ECO:0007669"/>
    <property type="project" value="InterPro"/>
</dbReference>
<feature type="binding site" evidence="13">
    <location>
        <begin position="16"/>
        <end position="21"/>
    </location>
    <ligand>
        <name>NAD(+)</name>
        <dbReference type="ChEBI" id="CHEBI:57540"/>
    </ligand>
</feature>
<dbReference type="SUPFAM" id="SSF48179">
    <property type="entry name" value="6-phosphogluconate dehydrogenase C-terminal domain-like"/>
    <property type="match status" value="1"/>
</dbReference>
<comment type="caution">
    <text evidence="19">The sequence shown here is derived from an EMBL/GenBank/DDBJ whole genome shotgun (WGS) entry which is preliminary data.</text>
</comment>
<feature type="binding site" evidence="10">
    <location>
        <position position="285"/>
    </location>
    <ligand>
        <name>NADPH</name>
        <dbReference type="ChEBI" id="CHEBI:57783"/>
    </ligand>
</feature>
<dbReference type="Gene3D" id="1.10.1040.10">
    <property type="entry name" value="N-(1-d-carboxylethyl)-l-norvaline Dehydrogenase, domain 2"/>
    <property type="match status" value="1"/>
</dbReference>
<evidence type="ECO:0000256" key="4">
    <source>
        <dbReference type="ARBA" id="ARBA00022857"/>
    </source>
</evidence>
<feature type="binding site" evidence="10">
    <location>
        <position position="113"/>
    </location>
    <ligand>
        <name>sn-glycerol 3-phosphate</name>
        <dbReference type="ChEBI" id="CHEBI:57597"/>
    </ligand>
</feature>
<feature type="domain" description="Glycerol-3-phosphate dehydrogenase NAD-dependent N-terminal" evidence="17">
    <location>
        <begin position="11"/>
        <end position="165"/>
    </location>
</feature>
<dbReference type="Proteomes" id="UP000241808">
    <property type="component" value="Unassembled WGS sequence"/>
</dbReference>
<dbReference type="GO" id="GO:0005829">
    <property type="term" value="C:cytosol"/>
    <property type="evidence" value="ECO:0007669"/>
    <property type="project" value="TreeGrafter"/>
</dbReference>
<comment type="subcellular location">
    <subcellularLocation>
        <location evidence="10">Cytoplasm</location>
    </subcellularLocation>
</comment>
<dbReference type="PRINTS" id="PR00077">
    <property type="entry name" value="GPDHDRGNASE"/>
</dbReference>
<evidence type="ECO:0000259" key="17">
    <source>
        <dbReference type="Pfam" id="PF01210"/>
    </source>
</evidence>
<dbReference type="Pfam" id="PF01210">
    <property type="entry name" value="NAD_Gly3P_dh_N"/>
    <property type="match status" value="1"/>
</dbReference>
<dbReference type="NCBIfam" id="NF000940">
    <property type="entry name" value="PRK00094.1-2"/>
    <property type="match status" value="1"/>
</dbReference>
<dbReference type="GO" id="GO:0046168">
    <property type="term" value="P:glycerol-3-phosphate catabolic process"/>
    <property type="evidence" value="ECO:0007669"/>
    <property type="project" value="InterPro"/>
</dbReference>
<dbReference type="UniPathway" id="UPA00940"/>
<feature type="binding site" evidence="10">
    <location>
        <position position="40"/>
    </location>
    <ligand>
        <name>NADPH</name>
        <dbReference type="ChEBI" id="CHEBI:57783"/>
    </ligand>
</feature>
<evidence type="ECO:0000313" key="19">
    <source>
        <dbReference type="EMBL" id="PTM60440.1"/>
    </source>
</evidence>
<feature type="binding site" evidence="10">
    <location>
        <position position="145"/>
    </location>
    <ligand>
        <name>NADPH</name>
        <dbReference type="ChEBI" id="CHEBI:57783"/>
    </ligand>
</feature>
<proteinExistence type="inferred from homology"/>
<comment type="pathway">
    <text evidence="10">Membrane lipid metabolism; glycerophospholipid metabolism.</text>
</comment>
<reference evidence="19 20" key="1">
    <citation type="submission" date="2018-04" db="EMBL/GenBank/DDBJ databases">
        <title>Genomic Encyclopedia of Archaeal and Bacterial Type Strains, Phase II (KMG-II): from individual species to whole genera.</title>
        <authorList>
            <person name="Goeker M."/>
        </authorList>
    </citation>
    <scope>NUCLEOTIDE SEQUENCE [LARGE SCALE GENOMIC DNA]</scope>
    <source>
        <strain evidence="19 20">DSM 25521</strain>
    </source>
</reference>
<evidence type="ECO:0000256" key="6">
    <source>
        <dbReference type="ARBA" id="ARBA00023027"/>
    </source>
</evidence>
<feature type="active site" description="Proton acceptor" evidence="10 11">
    <location>
        <position position="196"/>
    </location>
</feature>
<comment type="caution">
    <text evidence="10">Lacks conserved residue(s) required for the propagation of feature annotation.</text>
</comment>
<feature type="binding site" evidence="10">
    <location>
        <position position="143"/>
    </location>
    <ligand>
        <name>sn-glycerol 3-phosphate</name>
        <dbReference type="ChEBI" id="CHEBI:57597"/>
    </ligand>
</feature>
<feature type="binding site" evidence="10">
    <location>
        <position position="196"/>
    </location>
    <ligand>
        <name>sn-glycerol 3-phosphate</name>
        <dbReference type="ChEBI" id="CHEBI:57597"/>
    </ligand>
</feature>
<keyword evidence="8 10" id="KW-0594">Phospholipid biosynthesis</keyword>
<accession>A0A2T4ZF02</accession>
<feature type="signal peptide" evidence="16">
    <location>
        <begin position="1"/>
        <end position="25"/>
    </location>
</feature>
<feature type="binding site" evidence="10">
    <location>
        <position position="113"/>
    </location>
    <ligand>
        <name>NADPH</name>
        <dbReference type="ChEBI" id="CHEBI:57783"/>
    </ligand>
</feature>
<feature type="binding site" evidence="10">
    <location>
        <position position="260"/>
    </location>
    <ligand>
        <name>NADPH</name>
        <dbReference type="ChEBI" id="CHEBI:57783"/>
    </ligand>
</feature>
<keyword evidence="16" id="KW-0732">Signal</keyword>
<comment type="catalytic activity">
    <reaction evidence="10 15">
        <text>sn-glycerol 3-phosphate + NADP(+) = dihydroxyacetone phosphate + NADPH + H(+)</text>
        <dbReference type="Rhea" id="RHEA:11096"/>
        <dbReference type="ChEBI" id="CHEBI:15378"/>
        <dbReference type="ChEBI" id="CHEBI:57597"/>
        <dbReference type="ChEBI" id="CHEBI:57642"/>
        <dbReference type="ChEBI" id="CHEBI:57783"/>
        <dbReference type="ChEBI" id="CHEBI:58349"/>
        <dbReference type="EC" id="1.1.1.94"/>
    </reaction>
</comment>
<feature type="binding site" evidence="13">
    <location>
        <position position="260"/>
    </location>
    <ligand>
        <name>NAD(+)</name>
        <dbReference type="ChEBI" id="CHEBI:57540"/>
    </ligand>
</feature>
<dbReference type="InterPro" id="IPR006168">
    <property type="entry name" value="G3P_DH_NAD-dep"/>
</dbReference>
<dbReference type="PIRSF" id="PIRSF000114">
    <property type="entry name" value="Glycerol-3-P_dh"/>
    <property type="match status" value="1"/>
</dbReference>
<dbReference type="Gene3D" id="3.40.50.720">
    <property type="entry name" value="NAD(P)-binding Rossmann-like Domain"/>
    <property type="match status" value="1"/>
</dbReference>
<comment type="function">
    <text evidence="10">Catalyzes the reduction of the glycolytic intermediate dihydroxyacetone phosphate (DHAP) to sn-glycerol 3-phosphate (G3P), the key precursor for phospholipid synthesis.</text>
</comment>
<evidence type="ECO:0000256" key="2">
    <source>
        <dbReference type="ARBA" id="ARBA00022516"/>
    </source>
</evidence>
<dbReference type="InterPro" id="IPR011128">
    <property type="entry name" value="G3P_DH_NAD-dep_N"/>
</dbReference>
<comment type="similarity">
    <text evidence="1 10 14">Belongs to the NAD-dependent glycerol-3-phosphate dehydrogenase family.</text>
</comment>
<name>A0A2T4ZF02_9HYPH</name>
<dbReference type="GO" id="GO:0008654">
    <property type="term" value="P:phospholipid biosynthetic process"/>
    <property type="evidence" value="ECO:0007669"/>
    <property type="project" value="UniProtKB-KW"/>
</dbReference>
<dbReference type="Pfam" id="PF07479">
    <property type="entry name" value="NAD_Gly3P_dh_C"/>
    <property type="match status" value="1"/>
</dbReference>
<dbReference type="InterPro" id="IPR008927">
    <property type="entry name" value="6-PGluconate_DH-like_C_sf"/>
</dbReference>
<keyword evidence="5 10" id="KW-0560">Oxidoreductase</keyword>
<evidence type="ECO:0000256" key="3">
    <source>
        <dbReference type="ARBA" id="ARBA00022741"/>
    </source>
</evidence>
<keyword evidence="6 10" id="KW-0520">NAD</keyword>
<keyword evidence="10" id="KW-0963">Cytoplasm</keyword>
<evidence type="ECO:0000256" key="10">
    <source>
        <dbReference type="HAMAP-Rule" id="MF_00394"/>
    </source>
</evidence>
<feature type="binding site" evidence="12">
    <location>
        <begin position="260"/>
        <end position="261"/>
    </location>
    <ligand>
        <name>substrate</name>
    </ligand>
</feature>
<evidence type="ECO:0000256" key="14">
    <source>
        <dbReference type="RuleBase" id="RU000437"/>
    </source>
</evidence>
<dbReference type="SUPFAM" id="SSF51735">
    <property type="entry name" value="NAD(P)-binding Rossmann-fold domains"/>
    <property type="match status" value="1"/>
</dbReference>
<organism evidence="19 20">
    <name type="scientific">Phreatobacter oligotrophus</name>
    <dbReference type="NCBI Taxonomy" id="1122261"/>
    <lineage>
        <taxon>Bacteria</taxon>
        <taxon>Pseudomonadati</taxon>
        <taxon>Pseudomonadota</taxon>
        <taxon>Alphaproteobacteria</taxon>
        <taxon>Hyphomicrobiales</taxon>
        <taxon>Phreatobacteraceae</taxon>
        <taxon>Phreatobacter</taxon>
    </lineage>
</organism>
<evidence type="ECO:0000256" key="7">
    <source>
        <dbReference type="ARBA" id="ARBA00023098"/>
    </source>
</evidence>
<sequence length="335" mass="33553">MRRMAGAGVAKVGVLGAGAFGTALANVAARAGAAVTLWARDAALVAEVNERRSNAKRLPGAVIHERVAATTDLAAAIAADLVLVVVPAQALRAVAQAAAPLLPAGTPFVICAKGIERGTGRFLSDVVVEAAPNAVPAVLSGPSFAADIDKALPTAVTVAAGDEEVAQRIAQTLASPTFRLYHTTDVRGVEIGGATKNVLAIAAGIVAGRKLGASATAAITARGFAELSRFGAHFGAKPQTLMGLSGLGDLILSCSSLQSRNFALGHALGEGKGLDLLSGKGALAEGALTAEILVEKAKAAGVDMPIAEAVDAVLGGMIDVDQAIVQLMARPQKAE</sequence>
<evidence type="ECO:0000259" key="18">
    <source>
        <dbReference type="Pfam" id="PF07479"/>
    </source>
</evidence>
<dbReference type="EMBL" id="PZZL01000003">
    <property type="protein sequence ID" value="PTM60440.1"/>
    <property type="molecule type" value="Genomic_DNA"/>
</dbReference>
<dbReference type="GO" id="GO:0051287">
    <property type="term" value="F:NAD binding"/>
    <property type="evidence" value="ECO:0007669"/>
    <property type="project" value="InterPro"/>
</dbReference>
<feature type="binding site" evidence="10">
    <location>
        <position position="283"/>
    </location>
    <ligand>
        <name>NADPH</name>
        <dbReference type="ChEBI" id="CHEBI:57783"/>
    </ligand>
</feature>
<keyword evidence="3 10" id="KW-0547">Nucleotide-binding</keyword>
<dbReference type="PANTHER" id="PTHR11728:SF1">
    <property type="entry name" value="GLYCEROL-3-PHOSPHATE DEHYDROGENASE [NAD(+)] 2, CHLOROPLASTIC"/>
    <property type="match status" value="1"/>
</dbReference>
<evidence type="ECO:0000256" key="9">
    <source>
        <dbReference type="ARBA" id="ARBA00023264"/>
    </source>
</evidence>
<evidence type="ECO:0000256" key="16">
    <source>
        <dbReference type="SAM" id="SignalP"/>
    </source>
</evidence>
<dbReference type="InterPro" id="IPR013328">
    <property type="entry name" value="6PGD_dom2"/>
</dbReference>
<feature type="binding site" evidence="10">
    <location>
        <position position="260"/>
    </location>
    <ligand>
        <name>sn-glycerol 3-phosphate</name>
        <dbReference type="ChEBI" id="CHEBI:57597"/>
    </ligand>
</feature>
<dbReference type="GO" id="GO:0141152">
    <property type="term" value="F:glycerol-3-phosphate dehydrogenase (NAD+) activity"/>
    <property type="evidence" value="ECO:0007669"/>
    <property type="project" value="RHEA"/>
</dbReference>
<dbReference type="PANTHER" id="PTHR11728">
    <property type="entry name" value="GLYCEROL-3-PHOSPHATE DEHYDROGENASE"/>
    <property type="match status" value="1"/>
</dbReference>
<dbReference type="NCBIfam" id="NF000942">
    <property type="entry name" value="PRK00094.1-4"/>
    <property type="match status" value="1"/>
</dbReference>
<gene>
    <name evidence="10" type="primary">gpsA</name>
    <name evidence="19" type="ORF">C8P69_103373</name>
</gene>
<evidence type="ECO:0000256" key="15">
    <source>
        <dbReference type="RuleBase" id="RU000439"/>
    </source>
</evidence>
<feature type="chain" id="PRO_5015512609" description="Glycerol-3-phosphate dehydrogenase [NAD(P)+]" evidence="16">
    <location>
        <begin position="26"/>
        <end position="335"/>
    </location>
</feature>
<dbReference type="GO" id="GO:0141153">
    <property type="term" value="F:glycerol-3-phosphate dehydrogenase (NADP+) activity"/>
    <property type="evidence" value="ECO:0007669"/>
    <property type="project" value="RHEA"/>
</dbReference>
<evidence type="ECO:0000256" key="5">
    <source>
        <dbReference type="ARBA" id="ARBA00023002"/>
    </source>
</evidence>
<feature type="binding site" evidence="12">
    <location>
        <position position="113"/>
    </location>
    <ligand>
        <name>substrate</name>
    </ligand>
</feature>
<evidence type="ECO:0000256" key="1">
    <source>
        <dbReference type="ARBA" id="ARBA00011009"/>
    </source>
</evidence>
<evidence type="ECO:0000256" key="12">
    <source>
        <dbReference type="PIRSR" id="PIRSR000114-2"/>
    </source>
</evidence>
<evidence type="ECO:0000256" key="13">
    <source>
        <dbReference type="PIRSR" id="PIRSR000114-3"/>
    </source>
</evidence>
<keyword evidence="7 10" id="KW-0443">Lipid metabolism</keyword>
<dbReference type="GO" id="GO:0046167">
    <property type="term" value="P:glycerol-3-phosphate biosynthetic process"/>
    <property type="evidence" value="ECO:0007669"/>
    <property type="project" value="UniProtKB-UniRule"/>
</dbReference>
<keyword evidence="9 10" id="KW-1208">Phospholipid metabolism</keyword>
<keyword evidence="20" id="KW-1185">Reference proteome</keyword>
<feature type="binding site" evidence="10">
    <location>
        <position position="261"/>
    </location>
    <ligand>
        <name>sn-glycerol 3-phosphate</name>
        <dbReference type="ChEBI" id="CHEBI:57597"/>
    </ligand>
</feature>
<evidence type="ECO:0000256" key="8">
    <source>
        <dbReference type="ARBA" id="ARBA00023209"/>
    </source>
</evidence>
<feature type="binding site" evidence="10">
    <location>
        <position position="141"/>
    </location>
    <ligand>
        <name>sn-glycerol 3-phosphate</name>
        <dbReference type="ChEBI" id="CHEBI:57597"/>
    </ligand>
</feature>